<dbReference type="Proteomes" id="UP000541426">
    <property type="component" value="Unassembled WGS sequence"/>
</dbReference>
<evidence type="ECO:0000256" key="1">
    <source>
        <dbReference type="SAM" id="SignalP"/>
    </source>
</evidence>
<proteinExistence type="predicted"/>
<evidence type="ECO:0000313" key="2">
    <source>
        <dbReference type="EMBL" id="MBB3988407.1"/>
    </source>
</evidence>
<dbReference type="InterPro" id="IPR010344">
    <property type="entry name" value="YbjH"/>
</dbReference>
<name>A0A7W6DWT1_9RHOB</name>
<gene>
    <name evidence="2" type="ORF">GGQ68_004764</name>
</gene>
<dbReference type="RefSeq" id="WP_246429528.1">
    <property type="nucleotide sequence ID" value="NZ_BAABBZ010000051.1"/>
</dbReference>
<feature type="chain" id="PRO_5030634742" description="Exopolysaccharide biosynthesis protein YbjH" evidence="1">
    <location>
        <begin position="32"/>
        <end position="719"/>
    </location>
</feature>
<organism evidence="2 3">
    <name type="scientific">Sagittula marina</name>
    <dbReference type="NCBI Taxonomy" id="943940"/>
    <lineage>
        <taxon>Bacteria</taxon>
        <taxon>Pseudomonadati</taxon>
        <taxon>Pseudomonadota</taxon>
        <taxon>Alphaproteobacteria</taxon>
        <taxon>Rhodobacterales</taxon>
        <taxon>Roseobacteraceae</taxon>
        <taxon>Sagittula</taxon>
    </lineage>
</organism>
<sequence>MPGFRSGRIMTRMYAGVSLAVLAMLSVGASAQDSDPRNATSLNLYGSPGLVDMPTAEVLPDATIAGTFGRLGDTGRTTIYFQITPRMSGSFRYTSLPSSQDGRDDFFDRSFDLRYQLLTEGRYRPSVVLGFSDVIGTGVYSGEYLVATKTVARGLKITGGLGWGRFGGRDPIGSFGTRPDETLELGGIPTYDRWFRGDIAPFGGISYAPNERLRLKLEYSSDLYTREVERGWAEKPSRALNYGLDYMFSDGDGQFSLYHVLGEEVGAQLTFLFNPRTSGIPGGMGPAGVPVAPRAPGAEADLGWTSNATKPAQAKAALFSLLKTEGMTLEGMTLESRRAVVRIANGKFQNEAQAIGRVARAMTRSLPASVETFEIIPVVDGMPTSAIVLSRSDLERLEHEPAADLLPRTQVLDAKGRTPAVDPGIYPRFSWSLGPAVNFSLFDPDSPLRANLDLRASATYRITPSLELAGSVTQKLTGDLDKIERTDESGLPRVRTDTALYAAEGDQTIEYLQLAHYGRPARDLYSRLSIGYLESMYGGASAELLWKPVDSRLAFGAELNYIQKRDYDQLFGFQEMTTTDPISGITREIPEVNGHLSAYYAFDNGFHGQLDVGRYLAGDYGATVSMDREFANGWRVGAYATVTDASAEDFGEGSFDKGIRFTIPIGSLIGIPSRKENDLTIQSLTRDGGARLNVRGRLYEKVRDYHQPDVANTWGTFWR</sequence>
<reference evidence="2 3" key="1">
    <citation type="submission" date="2020-08" db="EMBL/GenBank/DDBJ databases">
        <title>Genomic Encyclopedia of Type Strains, Phase IV (KMG-IV): sequencing the most valuable type-strain genomes for metagenomic binning, comparative biology and taxonomic classification.</title>
        <authorList>
            <person name="Goeker M."/>
        </authorList>
    </citation>
    <scope>NUCLEOTIDE SEQUENCE [LARGE SCALE GENOMIC DNA]</scope>
    <source>
        <strain evidence="2 3">DSM 102235</strain>
    </source>
</reference>
<evidence type="ECO:0000313" key="3">
    <source>
        <dbReference type="Proteomes" id="UP000541426"/>
    </source>
</evidence>
<evidence type="ECO:0008006" key="4">
    <source>
        <dbReference type="Google" id="ProtNLM"/>
    </source>
</evidence>
<accession>A0A7W6DWT1</accession>
<dbReference type="AlphaFoldDB" id="A0A7W6DWT1"/>
<dbReference type="EMBL" id="JACIEJ010000022">
    <property type="protein sequence ID" value="MBB3988407.1"/>
    <property type="molecule type" value="Genomic_DNA"/>
</dbReference>
<comment type="caution">
    <text evidence="2">The sequence shown here is derived from an EMBL/GenBank/DDBJ whole genome shotgun (WGS) entry which is preliminary data.</text>
</comment>
<feature type="signal peptide" evidence="1">
    <location>
        <begin position="1"/>
        <end position="31"/>
    </location>
</feature>
<dbReference type="Pfam" id="PF06082">
    <property type="entry name" value="YjbH"/>
    <property type="match status" value="1"/>
</dbReference>
<keyword evidence="3" id="KW-1185">Reference proteome</keyword>
<keyword evidence="1" id="KW-0732">Signal</keyword>
<protein>
    <recommendedName>
        <fullName evidence="4">Exopolysaccharide biosynthesis protein YbjH</fullName>
    </recommendedName>
</protein>